<feature type="domain" description="C3H1-type" evidence="8">
    <location>
        <begin position="93"/>
        <end position="121"/>
    </location>
</feature>
<keyword evidence="4 6" id="KW-0862">Zinc</keyword>
<dbReference type="STRING" id="15368.A0A0Q3QNA4"/>
<evidence type="ECO:0000256" key="3">
    <source>
        <dbReference type="ARBA" id="ARBA00022771"/>
    </source>
</evidence>
<evidence type="ECO:0000256" key="1">
    <source>
        <dbReference type="ARBA" id="ARBA00022723"/>
    </source>
</evidence>
<dbReference type="PANTHER" id="PTHR12547:SF167">
    <property type="entry name" value="ZINC FINGER CCCH DOMAIN-CONTAINING PROTEIN 1"/>
    <property type="match status" value="1"/>
</dbReference>
<keyword evidence="2" id="KW-0677">Repeat</keyword>
<dbReference type="Pfam" id="PF14608">
    <property type="entry name" value="zf-CCCH_2"/>
    <property type="match status" value="1"/>
</dbReference>
<keyword evidence="11" id="KW-1185">Reference proteome</keyword>
<evidence type="ECO:0000259" key="8">
    <source>
        <dbReference type="PROSITE" id="PS50103"/>
    </source>
</evidence>
<dbReference type="GO" id="GO:0010468">
    <property type="term" value="P:regulation of gene expression"/>
    <property type="evidence" value="ECO:0007669"/>
    <property type="project" value="UniProtKB-ARBA"/>
</dbReference>
<dbReference type="SMART" id="SM00356">
    <property type="entry name" value="ZnF_C3H1"/>
    <property type="match status" value="2"/>
</dbReference>
<name>A0A0Q3QNA4_BRADI</name>
<feature type="compositionally biased region" description="Basic and acidic residues" evidence="7">
    <location>
        <begin position="150"/>
        <end position="163"/>
    </location>
</feature>
<keyword evidence="1 6" id="KW-0479">Metal-binding</keyword>
<dbReference type="InterPro" id="IPR036855">
    <property type="entry name" value="Znf_CCCH_sf"/>
</dbReference>
<feature type="region of interest" description="Disordered" evidence="7">
    <location>
        <begin position="130"/>
        <end position="188"/>
    </location>
</feature>
<feature type="region of interest" description="Disordered" evidence="7">
    <location>
        <begin position="1"/>
        <end position="34"/>
    </location>
</feature>
<evidence type="ECO:0000256" key="6">
    <source>
        <dbReference type="PROSITE-ProRule" id="PRU00723"/>
    </source>
</evidence>
<dbReference type="InterPro" id="IPR000571">
    <property type="entry name" value="Znf_CCCH"/>
</dbReference>
<evidence type="ECO:0000313" key="10">
    <source>
        <dbReference type="EnsemblPlants" id="KQK02954"/>
    </source>
</evidence>
<dbReference type="GO" id="GO:0003677">
    <property type="term" value="F:DNA binding"/>
    <property type="evidence" value="ECO:0007669"/>
    <property type="project" value="UniProtKB-KW"/>
</dbReference>
<reference evidence="9 10" key="1">
    <citation type="journal article" date="2010" name="Nature">
        <title>Genome sequencing and analysis of the model grass Brachypodium distachyon.</title>
        <authorList>
            <consortium name="International Brachypodium Initiative"/>
        </authorList>
    </citation>
    <scope>NUCLEOTIDE SEQUENCE [LARGE SCALE GENOMIC DNA]</scope>
    <source>
        <strain evidence="9 10">Bd21</strain>
    </source>
</reference>
<feature type="compositionally biased region" description="Basic and acidic residues" evidence="7">
    <location>
        <begin position="1"/>
        <end position="10"/>
    </location>
</feature>
<dbReference type="EnsemblPlants" id="KQK02954">
    <property type="protein sequence ID" value="KQK02954"/>
    <property type="gene ID" value="BRADI_2g04631v3"/>
</dbReference>
<dbReference type="SUPFAM" id="SSF90229">
    <property type="entry name" value="CCCH zinc finger"/>
    <property type="match status" value="2"/>
</dbReference>
<reference evidence="10" key="3">
    <citation type="submission" date="2018-08" db="UniProtKB">
        <authorList>
            <consortium name="EnsemblPlants"/>
        </authorList>
    </citation>
    <scope>IDENTIFICATION</scope>
    <source>
        <strain evidence="10">cv. Bd21</strain>
    </source>
</reference>
<dbReference type="OrthoDB" id="410307at2759"/>
<evidence type="ECO:0000256" key="4">
    <source>
        <dbReference type="ARBA" id="ARBA00022833"/>
    </source>
</evidence>
<dbReference type="Gramene" id="KQK02954">
    <property type="protein sequence ID" value="KQK02954"/>
    <property type="gene ID" value="BRADI_2g04631v3"/>
</dbReference>
<dbReference type="GO" id="GO:0008270">
    <property type="term" value="F:zinc ion binding"/>
    <property type="evidence" value="ECO:0007669"/>
    <property type="project" value="UniProtKB-KW"/>
</dbReference>
<evidence type="ECO:0000256" key="7">
    <source>
        <dbReference type="SAM" id="MobiDB-lite"/>
    </source>
</evidence>
<dbReference type="PROSITE" id="PS50103">
    <property type="entry name" value="ZF_C3H1"/>
    <property type="match status" value="2"/>
</dbReference>
<feature type="zinc finger region" description="C3H1-type" evidence="6">
    <location>
        <begin position="93"/>
        <end position="121"/>
    </location>
</feature>
<dbReference type="FunFam" id="4.10.1000.10:FF:000003">
    <property type="entry name" value="Zinc finger CCCH domain-containing protein"/>
    <property type="match status" value="1"/>
</dbReference>
<dbReference type="InterPro" id="IPR045877">
    <property type="entry name" value="ZFP36-like"/>
</dbReference>
<dbReference type="Pfam" id="PF25427">
    <property type="entry name" value="zf-CCCH_UNK"/>
    <property type="match status" value="1"/>
</dbReference>
<proteinExistence type="predicted"/>
<accession>A0A0Q3QNA4</accession>
<evidence type="ECO:0000256" key="2">
    <source>
        <dbReference type="ARBA" id="ARBA00022737"/>
    </source>
</evidence>
<evidence type="ECO:0000313" key="9">
    <source>
        <dbReference type="EMBL" id="KQK02954.1"/>
    </source>
</evidence>
<protein>
    <recommendedName>
        <fullName evidence="8">C3H1-type domain-containing protein</fullName>
    </recommendedName>
</protein>
<keyword evidence="5" id="KW-0238">DNA-binding</keyword>
<dbReference type="GO" id="GO:0051252">
    <property type="term" value="P:regulation of RNA metabolic process"/>
    <property type="evidence" value="ECO:0007669"/>
    <property type="project" value="UniProtKB-ARBA"/>
</dbReference>
<keyword evidence="3 6" id="KW-0863">Zinc-finger</keyword>
<feature type="domain" description="C3H1-type" evidence="8">
    <location>
        <begin position="57"/>
        <end position="85"/>
    </location>
</feature>
<dbReference type="KEGG" id="bdi:112270557"/>
<dbReference type="Gene3D" id="4.10.1000.10">
    <property type="entry name" value="Zinc finger, CCCH-type"/>
    <property type="match status" value="1"/>
</dbReference>
<sequence length="188" mass="21149">MEREQRETTRKNIIVVEPGERPPQRPPPPERSSDGIVLAVGRQQNFQLDPPLPAKLFYKTKLCVNYDTSGRCFFGEHCAFAHGVAELRRPDVDMGDKICHNFRYNGTCYYGENCIFSHASPGLAIRNPSAGREMPAAPGRAFPPVPAPAVRERPHPEEQEAGARRVSNLERLSWNKTGGTYGDWPEQY</sequence>
<evidence type="ECO:0000313" key="11">
    <source>
        <dbReference type="Proteomes" id="UP000008810"/>
    </source>
</evidence>
<feature type="zinc finger region" description="C3H1-type" evidence="6">
    <location>
        <begin position="57"/>
        <end position="85"/>
    </location>
</feature>
<dbReference type="GO" id="GO:0003729">
    <property type="term" value="F:mRNA binding"/>
    <property type="evidence" value="ECO:0007669"/>
    <property type="project" value="InterPro"/>
</dbReference>
<dbReference type="PANTHER" id="PTHR12547">
    <property type="entry name" value="CCCH ZINC FINGER/TIS11-RELATED"/>
    <property type="match status" value="1"/>
</dbReference>
<gene>
    <name evidence="10" type="primary">LOC112270557</name>
    <name evidence="9" type="ORF">BRADI_2g04631v3</name>
</gene>
<dbReference type="GeneID" id="112270557"/>
<dbReference type="AlphaFoldDB" id="A0A0Q3QNA4"/>
<evidence type="ECO:0000256" key="5">
    <source>
        <dbReference type="ARBA" id="ARBA00023125"/>
    </source>
</evidence>
<dbReference type="RefSeq" id="XP_024313999.1">
    <property type="nucleotide sequence ID" value="XM_024458231.1"/>
</dbReference>
<dbReference type="Proteomes" id="UP000008810">
    <property type="component" value="Chromosome 2"/>
</dbReference>
<dbReference type="EMBL" id="CM000881">
    <property type="protein sequence ID" value="KQK02954.1"/>
    <property type="molecule type" value="Genomic_DNA"/>
</dbReference>
<reference evidence="9" key="2">
    <citation type="submission" date="2017-06" db="EMBL/GenBank/DDBJ databases">
        <title>WGS assembly of Brachypodium distachyon.</title>
        <authorList>
            <consortium name="The International Brachypodium Initiative"/>
            <person name="Lucas S."/>
            <person name="Harmon-Smith M."/>
            <person name="Lail K."/>
            <person name="Tice H."/>
            <person name="Grimwood J."/>
            <person name="Bruce D."/>
            <person name="Barry K."/>
            <person name="Shu S."/>
            <person name="Lindquist E."/>
            <person name="Wang M."/>
            <person name="Pitluck S."/>
            <person name="Vogel J.P."/>
            <person name="Garvin D.F."/>
            <person name="Mockler T.C."/>
            <person name="Schmutz J."/>
            <person name="Rokhsar D."/>
            <person name="Bevan M.W."/>
        </authorList>
    </citation>
    <scope>NUCLEOTIDE SEQUENCE</scope>
    <source>
        <strain evidence="9">Bd21</strain>
    </source>
</reference>
<organism evidence="9">
    <name type="scientific">Brachypodium distachyon</name>
    <name type="common">Purple false brome</name>
    <name type="synonym">Trachynia distachya</name>
    <dbReference type="NCBI Taxonomy" id="15368"/>
    <lineage>
        <taxon>Eukaryota</taxon>
        <taxon>Viridiplantae</taxon>
        <taxon>Streptophyta</taxon>
        <taxon>Embryophyta</taxon>
        <taxon>Tracheophyta</taxon>
        <taxon>Spermatophyta</taxon>
        <taxon>Magnoliopsida</taxon>
        <taxon>Liliopsida</taxon>
        <taxon>Poales</taxon>
        <taxon>Poaceae</taxon>
        <taxon>BOP clade</taxon>
        <taxon>Pooideae</taxon>
        <taxon>Stipodae</taxon>
        <taxon>Brachypodieae</taxon>
        <taxon>Brachypodium</taxon>
    </lineage>
</organism>